<gene>
    <name evidence="1" type="ORF">PGQ11_011261</name>
</gene>
<organism evidence="1 2">
    <name type="scientific">Apiospora arundinis</name>
    <dbReference type="NCBI Taxonomy" id="335852"/>
    <lineage>
        <taxon>Eukaryota</taxon>
        <taxon>Fungi</taxon>
        <taxon>Dikarya</taxon>
        <taxon>Ascomycota</taxon>
        <taxon>Pezizomycotina</taxon>
        <taxon>Sordariomycetes</taxon>
        <taxon>Xylariomycetidae</taxon>
        <taxon>Amphisphaeriales</taxon>
        <taxon>Apiosporaceae</taxon>
        <taxon>Apiospora</taxon>
    </lineage>
</organism>
<dbReference type="Proteomes" id="UP001390339">
    <property type="component" value="Unassembled WGS sequence"/>
</dbReference>
<accession>A0ABR2HZ28</accession>
<dbReference type="EMBL" id="JAPCWZ010000007">
    <property type="protein sequence ID" value="KAK8855349.1"/>
    <property type="molecule type" value="Genomic_DNA"/>
</dbReference>
<reference evidence="1 2" key="1">
    <citation type="journal article" date="2024" name="IMA Fungus">
        <title>Apiospora arundinis, a panoply of carbohydrate-active enzymes and secondary metabolites.</title>
        <authorList>
            <person name="Sorensen T."/>
            <person name="Petersen C."/>
            <person name="Muurmann A.T."/>
            <person name="Christiansen J.V."/>
            <person name="Brundto M.L."/>
            <person name="Overgaard C.K."/>
            <person name="Boysen A.T."/>
            <person name="Wollenberg R.D."/>
            <person name="Larsen T.O."/>
            <person name="Sorensen J.L."/>
            <person name="Nielsen K.L."/>
            <person name="Sondergaard T.E."/>
        </authorList>
    </citation>
    <scope>NUCLEOTIDE SEQUENCE [LARGE SCALE GENOMIC DNA]</scope>
    <source>
        <strain evidence="1 2">AAU 773</strain>
    </source>
</reference>
<evidence type="ECO:0000313" key="1">
    <source>
        <dbReference type="EMBL" id="KAK8855349.1"/>
    </source>
</evidence>
<keyword evidence="2" id="KW-1185">Reference proteome</keyword>
<sequence length="98" mass="11069">MISYDRRQGLVPGTAGRGDSSIVLEVWIAALGLDPTSNSSTKYTQRHARLARRWACLAGPTEMIIGSKLCKPRFNSVDRPRVTVELYKNVFVEFSKYY</sequence>
<evidence type="ECO:0000313" key="2">
    <source>
        <dbReference type="Proteomes" id="UP001390339"/>
    </source>
</evidence>
<protein>
    <submittedName>
        <fullName evidence="1">Uncharacterized protein</fullName>
    </submittedName>
</protein>
<name>A0ABR2HZ28_9PEZI</name>
<proteinExistence type="predicted"/>
<comment type="caution">
    <text evidence="1">The sequence shown here is derived from an EMBL/GenBank/DDBJ whole genome shotgun (WGS) entry which is preliminary data.</text>
</comment>